<evidence type="ECO:0000256" key="2">
    <source>
        <dbReference type="ARBA" id="ARBA00022692"/>
    </source>
</evidence>
<dbReference type="EMBL" id="AUPL01007006">
    <property type="protein sequence ID" value="ESL05348.1"/>
    <property type="molecule type" value="Genomic_DNA"/>
</dbReference>
<dbReference type="Pfam" id="PF01490">
    <property type="entry name" value="Aa_trans"/>
    <property type="match status" value="1"/>
</dbReference>
<evidence type="ECO:0000256" key="4">
    <source>
        <dbReference type="ARBA" id="ARBA00023136"/>
    </source>
</evidence>
<dbReference type="OrthoDB" id="244184at2759"/>
<feature type="transmembrane region" description="Helical" evidence="5">
    <location>
        <begin position="74"/>
        <end position="98"/>
    </location>
</feature>
<feature type="domain" description="Amino acid transporter transmembrane" evidence="6">
    <location>
        <begin position="44"/>
        <end position="263"/>
    </location>
</feature>
<sequence length="295" mass="32519">MAPQENPSMGLWLPGEEGNERGCKYTGSARGVLRCLTRIIPHGGILSTTFNLASATLGGGVISLAAAFQMSGAVFSVILLVLVTVCTIYSVGLMIQAVELTGYTSDAELSRKLFGRGWDYFTVSLTWLFTFGTCVGYVIALGRLMEPVLSDPSLPEFWRSVPGNRVATSAIWFVGMFSLSLPKEINSLRYASAAGVFFICFFIVCIVVHSVRNGFQGGKLRDDVAMFKTGNGAIEGLSIFMFSYLCHMNCFSVFAEMPESERETHDTPHGMQHDSVLHCVHLRRPFWVRRTLEPR</sequence>
<feature type="transmembrane region" description="Helical" evidence="5">
    <location>
        <begin position="44"/>
        <end position="68"/>
    </location>
</feature>
<dbReference type="GO" id="GO:0015179">
    <property type="term" value="F:L-amino acid transmembrane transporter activity"/>
    <property type="evidence" value="ECO:0007669"/>
    <property type="project" value="TreeGrafter"/>
</dbReference>
<proteinExistence type="predicted"/>
<feature type="transmembrane region" description="Helical" evidence="5">
    <location>
        <begin position="118"/>
        <end position="142"/>
    </location>
</feature>
<keyword evidence="3 5" id="KW-1133">Transmembrane helix</keyword>
<dbReference type="InterPro" id="IPR013057">
    <property type="entry name" value="AA_transpt_TM"/>
</dbReference>
<comment type="caution">
    <text evidence="7">The sequence shown here is derived from an EMBL/GenBank/DDBJ whole genome shotgun (WGS) entry which is preliminary data.</text>
</comment>
<comment type="subcellular location">
    <subcellularLocation>
        <location evidence="1">Membrane</location>
        <topology evidence="1">Multi-pass membrane protein</topology>
    </subcellularLocation>
</comment>
<dbReference type="Proteomes" id="UP000031737">
    <property type="component" value="Unassembled WGS sequence"/>
</dbReference>
<reference evidence="7 8" key="1">
    <citation type="submission" date="2013-07" db="EMBL/GenBank/DDBJ databases">
        <authorList>
            <person name="Stoco P.H."/>
            <person name="Wagner G."/>
            <person name="Gerber A."/>
            <person name="Zaha A."/>
            <person name="Thompson C."/>
            <person name="Bartholomeu D.C."/>
            <person name="Luckemeyer D.D."/>
            <person name="Bahia D."/>
            <person name="Loreto E."/>
            <person name="Prestes E.B."/>
            <person name="Lima F.M."/>
            <person name="Rodrigues-Luiz G."/>
            <person name="Vallejo G.A."/>
            <person name="Filho J.F."/>
            <person name="Monteiro K.M."/>
            <person name="Tyler K.M."/>
            <person name="de Almeida L.G."/>
            <person name="Ortiz M.F."/>
            <person name="Siervo M.A."/>
            <person name="de Moraes M.H."/>
            <person name="Cunha O.L."/>
            <person name="Mendonca-Neto R."/>
            <person name="Silva R."/>
            <person name="Teixeira S.M."/>
            <person name="Murta S.M."/>
            <person name="Sincero T.C."/>
            <person name="Mendes T.A."/>
            <person name="Urmenyi T.P."/>
            <person name="Silva V.G."/>
            <person name="da Rocha W.D."/>
            <person name="Andersson B."/>
            <person name="Romanha A.J."/>
            <person name="Steindel M."/>
            <person name="de Vasconcelos A.T."/>
            <person name="Grisard E.C."/>
        </authorList>
    </citation>
    <scope>NUCLEOTIDE SEQUENCE [LARGE SCALE GENOMIC DNA]</scope>
    <source>
        <strain evidence="7 8">SC58</strain>
    </source>
</reference>
<keyword evidence="8" id="KW-1185">Reference proteome</keyword>
<evidence type="ECO:0000256" key="3">
    <source>
        <dbReference type="ARBA" id="ARBA00022989"/>
    </source>
</evidence>
<feature type="transmembrane region" description="Helical" evidence="5">
    <location>
        <begin position="193"/>
        <end position="212"/>
    </location>
</feature>
<name>A0A061IRY2_TRYRA</name>
<dbReference type="GO" id="GO:0005737">
    <property type="term" value="C:cytoplasm"/>
    <property type="evidence" value="ECO:0007669"/>
    <property type="project" value="TreeGrafter"/>
</dbReference>
<dbReference type="AlphaFoldDB" id="A0A061IRY2"/>
<dbReference type="PANTHER" id="PTHR22950">
    <property type="entry name" value="AMINO ACID TRANSPORTER"/>
    <property type="match status" value="1"/>
</dbReference>
<evidence type="ECO:0000256" key="1">
    <source>
        <dbReference type="ARBA" id="ARBA00004141"/>
    </source>
</evidence>
<evidence type="ECO:0000256" key="5">
    <source>
        <dbReference type="SAM" id="Phobius"/>
    </source>
</evidence>
<evidence type="ECO:0000313" key="7">
    <source>
        <dbReference type="EMBL" id="ESL05348.1"/>
    </source>
</evidence>
<keyword evidence="4 5" id="KW-0472">Membrane</keyword>
<keyword evidence="2 5" id="KW-0812">Transmembrane</keyword>
<dbReference type="PANTHER" id="PTHR22950:SF649">
    <property type="entry name" value="ACID TRANSPORTER, PUTATIVE-RELATED"/>
    <property type="match status" value="1"/>
</dbReference>
<accession>A0A061IRY2</accession>
<organism evidence="7 8">
    <name type="scientific">Trypanosoma rangeli SC58</name>
    <dbReference type="NCBI Taxonomy" id="429131"/>
    <lineage>
        <taxon>Eukaryota</taxon>
        <taxon>Discoba</taxon>
        <taxon>Euglenozoa</taxon>
        <taxon>Kinetoplastea</taxon>
        <taxon>Metakinetoplastina</taxon>
        <taxon>Trypanosomatida</taxon>
        <taxon>Trypanosomatidae</taxon>
        <taxon>Trypanosoma</taxon>
        <taxon>Herpetosoma</taxon>
    </lineage>
</organism>
<dbReference type="VEuPathDB" id="TriTrypDB:TRSC58_07006"/>
<evidence type="ECO:0000259" key="6">
    <source>
        <dbReference type="Pfam" id="PF01490"/>
    </source>
</evidence>
<gene>
    <name evidence="7" type="ORF">TRSC58_07006</name>
</gene>
<dbReference type="GO" id="GO:0016020">
    <property type="term" value="C:membrane"/>
    <property type="evidence" value="ECO:0007669"/>
    <property type="project" value="UniProtKB-SubCell"/>
</dbReference>
<protein>
    <submittedName>
        <fullName evidence="7">Amino acid transporter</fullName>
    </submittedName>
</protein>
<evidence type="ECO:0000313" key="8">
    <source>
        <dbReference type="Proteomes" id="UP000031737"/>
    </source>
</evidence>
<dbReference type="Gene3D" id="1.20.1740.10">
    <property type="entry name" value="Amino acid/polyamine transporter I"/>
    <property type="match status" value="1"/>
</dbReference>